<evidence type="ECO:0008006" key="2">
    <source>
        <dbReference type="Google" id="ProtNLM"/>
    </source>
</evidence>
<organism evidence="1">
    <name type="scientific">marine sediment metagenome</name>
    <dbReference type="NCBI Taxonomy" id="412755"/>
    <lineage>
        <taxon>unclassified sequences</taxon>
        <taxon>metagenomes</taxon>
        <taxon>ecological metagenomes</taxon>
    </lineage>
</organism>
<sequence length="59" mass="6781">MTGIKPDGTIQIAGDEESRIVEIPESVFMKAMIQQLFERVEVLEKKLQVMEIENVESSW</sequence>
<accession>A0A0F9HJD6</accession>
<dbReference type="AlphaFoldDB" id="A0A0F9HJD6"/>
<protein>
    <recommendedName>
        <fullName evidence="2">Peptidase S74 domain-containing protein</fullName>
    </recommendedName>
</protein>
<proteinExistence type="predicted"/>
<evidence type="ECO:0000313" key="1">
    <source>
        <dbReference type="EMBL" id="KKM03267.1"/>
    </source>
</evidence>
<name>A0A0F9HJD6_9ZZZZ</name>
<dbReference type="EMBL" id="LAZR01016723">
    <property type="protein sequence ID" value="KKM03267.1"/>
    <property type="molecule type" value="Genomic_DNA"/>
</dbReference>
<reference evidence="1" key="1">
    <citation type="journal article" date="2015" name="Nature">
        <title>Complex archaea that bridge the gap between prokaryotes and eukaryotes.</title>
        <authorList>
            <person name="Spang A."/>
            <person name="Saw J.H."/>
            <person name="Jorgensen S.L."/>
            <person name="Zaremba-Niedzwiedzka K."/>
            <person name="Martijn J."/>
            <person name="Lind A.E."/>
            <person name="van Eijk R."/>
            <person name="Schleper C."/>
            <person name="Guy L."/>
            <person name="Ettema T.J."/>
        </authorList>
    </citation>
    <scope>NUCLEOTIDE SEQUENCE</scope>
</reference>
<gene>
    <name evidence="1" type="ORF">LCGC14_1776140</name>
</gene>
<comment type="caution">
    <text evidence="1">The sequence shown here is derived from an EMBL/GenBank/DDBJ whole genome shotgun (WGS) entry which is preliminary data.</text>
</comment>